<name>A0ABV4G8F7_9BRAD</name>
<evidence type="ECO:0000259" key="5">
    <source>
        <dbReference type="PROSITE" id="PS51898"/>
    </source>
</evidence>
<keyword evidence="2" id="KW-0229">DNA integration</keyword>
<comment type="caution">
    <text evidence="6">The sequence shown here is derived from an EMBL/GenBank/DDBJ whole genome shotgun (WGS) entry which is preliminary data.</text>
</comment>
<sequence length="390" mass="42902">MDDISARSALADPATRRALQLDTLSAILPMERRDRLAEVLTDDDVATLKHLAREGMGENSLRALSSDLAYLEAWAQAATGASLPWPASDSLALKFVAHHLWDPARRETDPQHGMPADVAAALRESEMLRSDGPHAPSTVKRRLASWGTLHRWKGQEGPFASPSLRSALQLAVRASTRPRRRKSSRAVTRDVLDRLLATCASGRLADTRDLAILLLAFASGGRRRSEVARLRVEQLSEEPAVLLDPRDPKSPKLPCLAIQLGRTKTGDASDEGRVFLVGPPVEALREWLHRADITKGPVFRAIDRWEAIEERALTPQSINLIVKRRCAMAGLEAREFSAHGLRAGYLTEAARRGVALPEAMQQSQHRSVQQAASYYNEAERSQGRAARLGV</sequence>
<dbReference type="PROSITE" id="PS51898">
    <property type="entry name" value="TYR_RECOMBINASE"/>
    <property type="match status" value="1"/>
</dbReference>
<dbReference type="EMBL" id="JBGBZN010000001">
    <property type="protein sequence ID" value="MEY9467936.1"/>
    <property type="molecule type" value="Genomic_DNA"/>
</dbReference>
<keyword evidence="4" id="KW-0233">DNA recombination</keyword>
<dbReference type="InterPro" id="IPR002104">
    <property type="entry name" value="Integrase_catalytic"/>
</dbReference>
<keyword evidence="7" id="KW-1185">Reference proteome</keyword>
<dbReference type="RefSeq" id="WP_036045106.1">
    <property type="nucleotide sequence ID" value="NZ_JBGBYH010000001.1"/>
</dbReference>
<dbReference type="CDD" id="cd00799">
    <property type="entry name" value="INT_Cre_C"/>
    <property type="match status" value="1"/>
</dbReference>
<dbReference type="Proteomes" id="UP001565474">
    <property type="component" value="Unassembled WGS sequence"/>
</dbReference>
<dbReference type="Gene3D" id="1.10.150.130">
    <property type="match status" value="1"/>
</dbReference>
<evidence type="ECO:0000313" key="7">
    <source>
        <dbReference type="Proteomes" id="UP001565474"/>
    </source>
</evidence>
<dbReference type="SUPFAM" id="SSF47823">
    <property type="entry name" value="lambda integrase-like, N-terminal domain"/>
    <property type="match status" value="1"/>
</dbReference>
<dbReference type="InterPro" id="IPR011010">
    <property type="entry name" value="DNA_brk_join_enz"/>
</dbReference>
<keyword evidence="3" id="KW-0238">DNA-binding</keyword>
<evidence type="ECO:0000256" key="1">
    <source>
        <dbReference type="ARBA" id="ARBA00008857"/>
    </source>
</evidence>
<gene>
    <name evidence="6" type="ORF">ABH992_000335</name>
</gene>
<comment type="similarity">
    <text evidence="1">Belongs to the 'phage' integrase family.</text>
</comment>
<evidence type="ECO:0000256" key="2">
    <source>
        <dbReference type="ARBA" id="ARBA00022908"/>
    </source>
</evidence>
<dbReference type="InterPro" id="IPR010998">
    <property type="entry name" value="Integrase_recombinase_N"/>
</dbReference>
<organism evidence="6 7">
    <name type="scientific">Bradyrhizobium yuanmingense</name>
    <dbReference type="NCBI Taxonomy" id="108015"/>
    <lineage>
        <taxon>Bacteria</taxon>
        <taxon>Pseudomonadati</taxon>
        <taxon>Pseudomonadota</taxon>
        <taxon>Alphaproteobacteria</taxon>
        <taxon>Hyphomicrobiales</taxon>
        <taxon>Nitrobacteraceae</taxon>
        <taxon>Bradyrhizobium</taxon>
    </lineage>
</organism>
<evidence type="ECO:0000256" key="4">
    <source>
        <dbReference type="ARBA" id="ARBA00023172"/>
    </source>
</evidence>
<dbReference type="InterPro" id="IPR050090">
    <property type="entry name" value="Tyrosine_recombinase_XerCD"/>
</dbReference>
<dbReference type="PANTHER" id="PTHR30349">
    <property type="entry name" value="PHAGE INTEGRASE-RELATED"/>
    <property type="match status" value="1"/>
</dbReference>
<dbReference type="InterPro" id="IPR013762">
    <property type="entry name" value="Integrase-like_cat_sf"/>
</dbReference>
<dbReference type="Gene3D" id="1.10.443.10">
    <property type="entry name" value="Intergrase catalytic core"/>
    <property type="match status" value="1"/>
</dbReference>
<evidence type="ECO:0000256" key="3">
    <source>
        <dbReference type="ARBA" id="ARBA00023125"/>
    </source>
</evidence>
<evidence type="ECO:0000313" key="6">
    <source>
        <dbReference type="EMBL" id="MEY9467936.1"/>
    </source>
</evidence>
<feature type="domain" description="Tyr recombinase" evidence="5">
    <location>
        <begin position="182"/>
        <end position="388"/>
    </location>
</feature>
<protein>
    <submittedName>
        <fullName evidence="6">Integrase</fullName>
    </submittedName>
</protein>
<reference evidence="6 7" key="1">
    <citation type="submission" date="2024-07" db="EMBL/GenBank/DDBJ databases">
        <title>Genomic Encyclopedia of Type Strains, Phase V (KMG-V): Genome sequencing to study the core and pangenomes of soil and plant-associated prokaryotes.</title>
        <authorList>
            <person name="Whitman W."/>
        </authorList>
    </citation>
    <scope>NUCLEOTIDE SEQUENCE [LARGE SCALE GENOMIC DNA]</scope>
    <source>
        <strain evidence="6 7">USDA 222</strain>
    </source>
</reference>
<dbReference type="Pfam" id="PF00589">
    <property type="entry name" value="Phage_integrase"/>
    <property type="match status" value="1"/>
</dbReference>
<dbReference type="PANTHER" id="PTHR30349:SF41">
    <property type="entry name" value="INTEGRASE_RECOMBINASE PROTEIN MJ0367-RELATED"/>
    <property type="match status" value="1"/>
</dbReference>
<dbReference type="SUPFAM" id="SSF56349">
    <property type="entry name" value="DNA breaking-rejoining enzymes"/>
    <property type="match status" value="1"/>
</dbReference>
<accession>A0ABV4G8F7</accession>
<proteinExistence type="inferred from homology"/>